<dbReference type="EMBL" id="CAJVPY010002483">
    <property type="protein sequence ID" value="CAG8562047.1"/>
    <property type="molecule type" value="Genomic_DNA"/>
</dbReference>
<organism evidence="10 11">
    <name type="scientific">Dentiscutata erythropus</name>
    <dbReference type="NCBI Taxonomy" id="1348616"/>
    <lineage>
        <taxon>Eukaryota</taxon>
        <taxon>Fungi</taxon>
        <taxon>Fungi incertae sedis</taxon>
        <taxon>Mucoromycota</taxon>
        <taxon>Glomeromycotina</taxon>
        <taxon>Glomeromycetes</taxon>
        <taxon>Diversisporales</taxon>
        <taxon>Gigasporaceae</taxon>
        <taxon>Dentiscutata</taxon>
    </lineage>
</organism>
<feature type="compositionally biased region" description="Polar residues" evidence="9">
    <location>
        <begin position="643"/>
        <end position="662"/>
    </location>
</feature>
<proteinExistence type="inferred from homology"/>
<evidence type="ECO:0000256" key="1">
    <source>
        <dbReference type="ARBA" id="ARBA00004395"/>
    </source>
</evidence>
<dbReference type="InterPro" id="IPR007255">
    <property type="entry name" value="COG8"/>
</dbReference>
<keyword evidence="5" id="KW-0653">Protein transport</keyword>
<dbReference type="SUPFAM" id="SSF74788">
    <property type="entry name" value="Cullin repeat-like"/>
    <property type="match status" value="1"/>
</dbReference>
<protein>
    <recommendedName>
        <fullName evidence="3">Conserved oligomeric Golgi complex subunit 8</fullName>
    </recommendedName>
    <alternativeName>
        <fullName evidence="8">Component of oligomeric Golgi complex 8</fullName>
    </alternativeName>
</protein>
<dbReference type="GO" id="GO:0017119">
    <property type="term" value="C:Golgi transport complex"/>
    <property type="evidence" value="ECO:0007669"/>
    <property type="project" value="InterPro"/>
</dbReference>
<dbReference type="Pfam" id="PF04124">
    <property type="entry name" value="Dor1"/>
    <property type="match status" value="1"/>
</dbReference>
<comment type="subcellular location">
    <subcellularLocation>
        <location evidence="1">Golgi apparatus membrane</location>
        <topology evidence="1">Peripheral membrane protein</topology>
    </subcellularLocation>
</comment>
<accession>A0A9N9FV09</accession>
<dbReference type="GO" id="GO:0000139">
    <property type="term" value="C:Golgi membrane"/>
    <property type="evidence" value="ECO:0007669"/>
    <property type="project" value="UniProtKB-SubCell"/>
</dbReference>
<feature type="compositionally biased region" description="Low complexity" evidence="9">
    <location>
        <begin position="669"/>
        <end position="685"/>
    </location>
</feature>
<name>A0A9N9FV09_9GLOM</name>
<keyword evidence="7" id="KW-0472">Membrane</keyword>
<dbReference type="AlphaFoldDB" id="A0A9N9FV09"/>
<evidence type="ECO:0000256" key="4">
    <source>
        <dbReference type="ARBA" id="ARBA00022448"/>
    </source>
</evidence>
<evidence type="ECO:0000256" key="3">
    <source>
        <dbReference type="ARBA" id="ARBA00020983"/>
    </source>
</evidence>
<dbReference type="InterPro" id="IPR016159">
    <property type="entry name" value="Cullin_repeat-like_dom_sf"/>
</dbReference>
<evidence type="ECO:0000313" key="10">
    <source>
        <dbReference type="EMBL" id="CAG8562047.1"/>
    </source>
</evidence>
<keyword evidence="11" id="KW-1185">Reference proteome</keyword>
<evidence type="ECO:0000256" key="6">
    <source>
        <dbReference type="ARBA" id="ARBA00023034"/>
    </source>
</evidence>
<evidence type="ECO:0000256" key="9">
    <source>
        <dbReference type="SAM" id="MobiDB-lite"/>
    </source>
</evidence>
<dbReference type="PANTHER" id="PTHR21311">
    <property type="entry name" value="CONSERVED OLIGOMERIC GOLGI COMPLEX COMPONENT 8"/>
    <property type="match status" value="1"/>
</dbReference>
<gene>
    <name evidence="10" type="ORF">DERYTH_LOCUS5786</name>
</gene>
<dbReference type="OrthoDB" id="1661054at2759"/>
<dbReference type="GO" id="GO:0015031">
    <property type="term" value="P:protein transport"/>
    <property type="evidence" value="ECO:0007669"/>
    <property type="project" value="UniProtKB-KW"/>
</dbReference>
<dbReference type="Proteomes" id="UP000789405">
    <property type="component" value="Unassembled WGS sequence"/>
</dbReference>
<sequence length="685" mass="76558">MDEPQLTQNSENTLETGVVTTATLAEHDLYTQSVPDTSGQEILLSFLSDSLPSQRDLVNNDWCKDYLNRLTSLSLESLKHEPLLVEDEQLKIQKELAELSFREYKSCIHANTCSVEINSSLDSLNLHLSTLTSTIPLLENSCTSFLQQTNQIIQQRGKINTILECHDNLLEVLEIPQLMDTCVRNGLYSEAMDLSAHVTRLVSRYSTIPLIQSIERDVKQTMQLMLSKLITLLSQPIKLPNCLKVIGYLRRMEAFDEAELRLVFLLSRDAYLRSLIRTIDKEKKDPVYYLKKYIDIFRENFFDIITQYRAIFSDEGGGLASTPIYSSLMMPPTPSSPWVSSPLSDISTNSLGRRTMTAATAISDYTIHILGQLTSVLAEFTPLISDTSSLSSILTQLMYCGMSLGRVGVDFRHLVTGYFETAVERIVKKVITDGTQEFCDDLKQATKNVDLPNTWMIGDKKSTNLLDLRPSSSSTSTASSFTPLVTLLDYPPIAHLTNAYLTAFNSLRLVAPISLFHPLGNHISQSLMLITDLLREYGDILIKHNHDITVLQGFNSMFAQSFVPFISRCFVEGVYGGLISGDGVDHPEIIVKSEILDALKDFLPTSSITPPNLNDNTVLDETNDNTALDETNDNTVPDEKNDNTVPDETNDNTVIDETNDNTVIDETNDNNVIDETNNTNNTNEG</sequence>
<evidence type="ECO:0000256" key="5">
    <source>
        <dbReference type="ARBA" id="ARBA00022927"/>
    </source>
</evidence>
<dbReference type="PANTHER" id="PTHR21311:SF0">
    <property type="entry name" value="CONSERVED OLIGOMERIC GOLGI COMPLEX SUBUNIT 8"/>
    <property type="match status" value="1"/>
</dbReference>
<feature type="compositionally biased region" description="Polar residues" evidence="9">
    <location>
        <begin position="610"/>
        <end position="635"/>
    </location>
</feature>
<comment type="caution">
    <text evidence="10">The sequence shown here is derived from an EMBL/GenBank/DDBJ whole genome shotgun (WGS) entry which is preliminary data.</text>
</comment>
<evidence type="ECO:0000256" key="2">
    <source>
        <dbReference type="ARBA" id="ARBA00006419"/>
    </source>
</evidence>
<reference evidence="10" key="1">
    <citation type="submission" date="2021-06" db="EMBL/GenBank/DDBJ databases">
        <authorList>
            <person name="Kallberg Y."/>
            <person name="Tangrot J."/>
            <person name="Rosling A."/>
        </authorList>
    </citation>
    <scope>NUCLEOTIDE SEQUENCE</scope>
    <source>
        <strain evidence="10">MA453B</strain>
    </source>
</reference>
<evidence type="ECO:0000256" key="8">
    <source>
        <dbReference type="ARBA" id="ARBA00031347"/>
    </source>
</evidence>
<feature type="region of interest" description="Disordered" evidence="9">
    <location>
        <begin position="610"/>
        <end position="685"/>
    </location>
</feature>
<evidence type="ECO:0000313" key="11">
    <source>
        <dbReference type="Proteomes" id="UP000789405"/>
    </source>
</evidence>
<dbReference type="GO" id="GO:0006891">
    <property type="term" value="P:intra-Golgi vesicle-mediated transport"/>
    <property type="evidence" value="ECO:0007669"/>
    <property type="project" value="TreeGrafter"/>
</dbReference>
<evidence type="ECO:0000256" key="7">
    <source>
        <dbReference type="ARBA" id="ARBA00023136"/>
    </source>
</evidence>
<keyword evidence="6" id="KW-0333">Golgi apparatus</keyword>
<comment type="similarity">
    <text evidence="2">Belongs to the COG8 family.</text>
</comment>
<keyword evidence="4" id="KW-0813">Transport</keyword>